<evidence type="ECO:0000313" key="2">
    <source>
        <dbReference type="Proteomes" id="UP000295215"/>
    </source>
</evidence>
<comment type="caution">
    <text evidence="1">The sequence shown here is derived from an EMBL/GenBank/DDBJ whole genome shotgun (WGS) entry which is preliminary data.</text>
</comment>
<name>A0A4V3E7S9_9FLAO</name>
<dbReference type="EMBL" id="SOAG01000036">
    <property type="protein sequence ID" value="TDS51605.1"/>
    <property type="molecule type" value="Genomic_DNA"/>
</dbReference>
<accession>A0A4V3E7S9</accession>
<dbReference type="AlphaFoldDB" id="A0A4V3E7S9"/>
<dbReference type="Proteomes" id="UP000295215">
    <property type="component" value="Unassembled WGS sequence"/>
</dbReference>
<evidence type="ECO:0008006" key="3">
    <source>
        <dbReference type="Google" id="ProtNLM"/>
    </source>
</evidence>
<dbReference type="OrthoDB" id="1418723at2"/>
<protein>
    <recommendedName>
        <fullName evidence="3">META domain-containing protein</fullName>
    </recommendedName>
</protein>
<proteinExistence type="predicted"/>
<keyword evidence="2" id="KW-1185">Reference proteome</keyword>
<gene>
    <name evidence="1" type="ORF">C8P70_13614</name>
</gene>
<reference evidence="1 2" key="1">
    <citation type="submission" date="2019-03" db="EMBL/GenBank/DDBJ databases">
        <title>Genomic Encyclopedia of Archaeal and Bacterial Type Strains, Phase II (KMG-II): from individual species to whole genera.</title>
        <authorList>
            <person name="Goeker M."/>
        </authorList>
    </citation>
    <scope>NUCLEOTIDE SEQUENCE [LARGE SCALE GENOMIC DNA]</scope>
    <source>
        <strain evidence="1 2">DSM 28213</strain>
    </source>
</reference>
<evidence type="ECO:0000313" key="1">
    <source>
        <dbReference type="EMBL" id="TDS51605.1"/>
    </source>
</evidence>
<dbReference type="RefSeq" id="WP_133713655.1">
    <property type="nucleotide sequence ID" value="NZ_SOAG01000036.1"/>
</dbReference>
<sequence length="261" mass="29949">MILALTISLFPSCGMDNSGNKNVKEGSNKQMDLFNKSDLEGTFFKALAQDSLQMISISKKGIVYSSMKPNNKIVFPYVEPLIEGESRVYRTSTKKEEIEIVIYEDETAKDFMDGRFDHSVAVRFIKKHEMEDDVSDFACFGHYIYNDNLSGNWIFQTYDGKRIEELGINQIPMICMDINTRSFSGSGGNHMVYGDLRCEGDAVFFKIVLAPEYITESYQQEKELLAVLEACDKFVLDEDELFLYQEGKLKLSFMRDTYNLQ</sequence>
<organism evidence="1 2">
    <name type="scientific">Myroides indicus</name>
    <dbReference type="NCBI Taxonomy" id="1323422"/>
    <lineage>
        <taxon>Bacteria</taxon>
        <taxon>Pseudomonadati</taxon>
        <taxon>Bacteroidota</taxon>
        <taxon>Flavobacteriia</taxon>
        <taxon>Flavobacteriales</taxon>
        <taxon>Flavobacteriaceae</taxon>
        <taxon>Myroides</taxon>
    </lineage>
</organism>